<evidence type="ECO:0000256" key="1">
    <source>
        <dbReference type="ARBA" id="ARBA00004613"/>
    </source>
</evidence>
<dbReference type="InterPro" id="IPR003284">
    <property type="entry name" value="Sal_SpvB"/>
</dbReference>
<dbReference type="GO" id="GO:0005737">
    <property type="term" value="C:cytoplasm"/>
    <property type="evidence" value="ECO:0007669"/>
    <property type="project" value="InterPro"/>
</dbReference>
<accession>G5J1G0</accession>
<proteinExistence type="predicted"/>
<protein>
    <submittedName>
        <fullName evidence="5">Insecticidal toxin complex protein</fullName>
    </submittedName>
</protein>
<dbReference type="PRINTS" id="PR01341">
    <property type="entry name" value="SALSPVBPROT"/>
</dbReference>
<gene>
    <name evidence="5" type="ORF">CWATWH0003_1344</name>
</gene>
<evidence type="ECO:0000259" key="4">
    <source>
        <dbReference type="Pfam" id="PF12256"/>
    </source>
</evidence>
<sequence>MDENKITATQVSLPKGGGAIQGIGETFQSNEFTGTASLSIPIATSPCRGFEPQLSVDYSSGAGNGIFGLGFGLSIPNISRKTSYRTPKYNESDTFLISNAEDLVPILDSEYQKNVDNKVYTIIKYRPRVEGLFALIEHWKSASGESFWCVISSDNVTSIYGKSENSRISDPDNPNRIFQWLLEASFDSKSNCILYEYKSENTDNIEQRISDNNRQQTANKYLSKIKYGNDKPIFVKDIYTILSNDNYLENQEQLETEKMQEIDWHFEVIFDYGEYNIELQHLNNNNSNPNHAIAECKNRKDPFSTYHAGFEIRTHRLCRNILMFHRFKELGQNPILVSSTSFEYHETPTVTLLKKVESIGYRYEKGEYKQKSLPEIEFDYTKFEPKKTENNNIIRPLFEPLIDESDRPLPGLNLPPNYQSIDLYGEGIPGVLYSDGASTLYWEPQGLTKGTNSGVSYASPKTLLEFPIERSFAQGNQMLGPSASVEGNRMLMDLASDGRMALVVSRLGSSGYYQYNPDQDSWQGFQPFESFPTDFEHPQQQMVDMTGDGLTDILFVESDRLRVYPSLGEKGYGQPFMSPREHDLPMTKPGDAEEVLQFADMFGTGKQHLVRIRDGVVECWPNLGYGRFAKKVIFENAPRYGERMDATRVFLVDIDGSGTADIAYVKSDRVLIWFNQSGNSFSDPLTVYLPSSWDNLRQINFADVLGNGTTGLVFSENHPQPRHWYYDFCGQQKPYLLNRINNNLGAISKISYTSSTHFYLPKIWV</sequence>
<organism evidence="5 6">
    <name type="scientific">Crocosphaera watsonii WH 0003</name>
    <dbReference type="NCBI Taxonomy" id="423471"/>
    <lineage>
        <taxon>Bacteria</taxon>
        <taxon>Bacillati</taxon>
        <taxon>Cyanobacteriota</taxon>
        <taxon>Cyanophyceae</taxon>
        <taxon>Oscillatoriophycideae</taxon>
        <taxon>Chroococcales</taxon>
        <taxon>Aphanothecaceae</taxon>
        <taxon>Crocosphaera</taxon>
    </lineage>
</organism>
<name>G5J1G0_CROWT</name>
<evidence type="ECO:0000256" key="3">
    <source>
        <dbReference type="ARBA" id="ARBA00023026"/>
    </source>
</evidence>
<evidence type="ECO:0000313" key="5">
    <source>
        <dbReference type="EMBL" id="EHJ13973.1"/>
    </source>
</evidence>
<reference evidence="5 6" key="1">
    <citation type="journal article" date="2011" name="Front. Microbiol.">
        <title>Two Strains of Crocosphaera watsonii with Highly Conserved Genomes are Distinguished by Strain-Specific Features.</title>
        <authorList>
            <person name="Bench S.R."/>
            <person name="Ilikchyan I.N."/>
            <person name="Tripp H.J."/>
            <person name="Zehr J.P."/>
        </authorList>
    </citation>
    <scope>NUCLEOTIDE SEQUENCE [LARGE SCALE GENOMIC DNA]</scope>
    <source>
        <strain evidence="5 6">WH 0003</strain>
    </source>
</reference>
<dbReference type="InterPro" id="IPR022045">
    <property type="entry name" value="TcdB_toxin_mid/N"/>
</dbReference>
<feature type="domain" description="Insecticide toxin TcdB middle/N-terminal" evidence="4">
    <location>
        <begin position="684"/>
        <end position="757"/>
    </location>
</feature>
<dbReference type="Pfam" id="PF12256">
    <property type="entry name" value="TcdB_toxin_midN"/>
    <property type="match status" value="1"/>
</dbReference>
<dbReference type="Pfam" id="PF03534">
    <property type="entry name" value="SpvB"/>
    <property type="match status" value="1"/>
</dbReference>
<dbReference type="PATRIC" id="fig|423471.3.peg.1244"/>
<dbReference type="AlphaFoldDB" id="G5J1G0"/>
<keyword evidence="2" id="KW-0964">Secreted</keyword>
<comment type="subcellular location">
    <subcellularLocation>
        <location evidence="1">Secreted</location>
    </subcellularLocation>
</comment>
<dbReference type="InterPro" id="IPR028994">
    <property type="entry name" value="Integrin_alpha_N"/>
</dbReference>
<evidence type="ECO:0000256" key="2">
    <source>
        <dbReference type="ARBA" id="ARBA00022525"/>
    </source>
</evidence>
<dbReference type="EMBL" id="AESD01000212">
    <property type="protein sequence ID" value="EHJ13973.1"/>
    <property type="molecule type" value="Genomic_DNA"/>
</dbReference>
<dbReference type="Proteomes" id="UP000003477">
    <property type="component" value="Unassembled WGS sequence"/>
</dbReference>
<comment type="caution">
    <text evidence="5">The sequence shown here is derived from an EMBL/GenBank/DDBJ whole genome shotgun (WGS) entry which is preliminary data.</text>
</comment>
<keyword evidence="3" id="KW-0843">Virulence</keyword>
<dbReference type="GO" id="GO:0005576">
    <property type="term" value="C:extracellular region"/>
    <property type="evidence" value="ECO:0007669"/>
    <property type="project" value="UniProtKB-SubCell"/>
</dbReference>
<dbReference type="GeneID" id="88765151"/>
<dbReference type="RefSeq" id="WP_007309795.1">
    <property type="nucleotide sequence ID" value="NZ_AESD01000212.1"/>
</dbReference>
<dbReference type="SUPFAM" id="SSF69318">
    <property type="entry name" value="Integrin alpha N-terminal domain"/>
    <property type="match status" value="1"/>
</dbReference>
<evidence type="ECO:0000313" key="6">
    <source>
        <dbReference type="Proteomes" id="UP000003477"/>
    </source>
</evidence>